<gene>
    <name evidence="3" type="ORF">AX660_20730</name>
</gene>
<feature type="compositionally biased region" description="Polar residues" evidence="1">
    <location>
        <begin position="66"/>
        <end position="75"/>
    </location>
</feature>
<dbReference type="InterPro" id="IPR038610">
    <property type="entry name" value="FliK-like_C_sf"/>
</dbReference>
<name>A0A148KNP3_9ALTE</name>
<dbReference type="Pfam" id="PF02120">
    <property type="entry name" value="Flg_hook"/>
    <property type="match status" value="1"/>
</dbReference>
<proteinExistence type="predicted"/>
<dbReference type="EMBL" id="LSNE01000009">
    <property type="protein sequence ID" value="KXI27934.1"/>
    <property type="molecule type" value="Genomic_DNA"/>
</dbReference>
<dbReference type="InterPro" id="IPR021136">
    <property type="entry name" value="Flagellar_hook_control-like_C"/>
</dbReference>
<feature type="region of interest" description="Disordered" evidence="1">
    <location>
        <begin position="683"/>
        <end position="724"/>
    </location>
</feature>
<protein>
    <recommendedName>
        <fullName evidence="2">Flagellar hook-length control protein-like C-terminal domain-containing protein</fullName>
    </recommendedName>
</protein>
<dbReference type="OrthoDB" id="1792985at2"/>
<dbReference type="Proteomes" id="UP000070299">
    <property type="component" value="Unassembled WGS sequence"/>
</dbReference>
<feature type="domain" description="Flagellar hook-length control protein-like C-terminal" evidence="2">
    <location>
        <begin position="607"/>
        <end position="689"/>
    </location>
</feature>
<comment type="caution">
    <text evidence="3">The sequence shown here is derived from an EMBL/GenBank/DDBJ whole genome shotgun (WGS) entry which is preliminary data.</text>
</comment>
<evidence type="ECO:0000256" key="1">
    <source>
        <dbReference type="SAM" id="MobiDB-lite"/>
    </source>
</evidence>
<evidence type="ECO:0000313" key="3">
    <source>
        <dbReference type="EMBL" id="KXI27934.1"/>
    </source>
</evidence>
<organism evidence="3 4">
    <name type="scientific">Paraglaciecola hydrolytica</name>
    <dbReference type="NCBI Taxonomy" id="1799789"/>
    <lineage>
        <taxon>Bacteria</taxon>
        <taxon>Pseudomonadati</taxon>
        <taxon>Pseudomonadota</taxon>
        <taxon>Gammaproteobacteria</taxon>
        <taxon>Alteromonadales</taxon>
        <taxon>Alteromonadaceae</taxon>
        <taxon>Paraglaciecola</taxon>
    </lineage>
</organism>
<keyword evidence="4" id="KW-1185">Reference proteome</keyword>
<dbReference type="Gene3D" id="3.30.750.140">
    <property type="match status" value="1"/>
</dbReference>
<evidence type="ECO:0000259" key="2">
    <source>
        <dbReference type="Pfam" id="PF02120"/>
    </source>
</evidence>
<dbReference type="STRING" id="1799789.AX660_20730"/>
<evidence type="ECO:0000313" key="4">
    <source>
        <dbReference type="Proteomes" id="UP000070299"/>
    </source>
</evidence>
<feature type="region of interest" description="Disordered" evidence="1">
    <location>
        <begin position="66"/>
        <end position="106"/>
    </location>
</feature>
<dbReference type="AlphaFoldDB" id="A0A148KNP3"/>
<dbReference type="PANTHER" id="PTHR37533:SF2">
    <property type="entry name" value="FLAGELLAR HOOK-LENGTH CONTROL PROTEIN"/>
    <property type="match status" value="1"/>
</dbReference>
<dbReference type="CDD" id="cd17470">
    <property type="entry name" value="T3SS_Flik_C"/>
    <property type="match status" value="1"/>
</dbReference>
<dbReference type="InterPro" id="IPR052563">
    <property type="entry name" value="FliK"/>
</dbReference>
<sequence length="736" mass="78767">MMQQVASAKADVAAFAALQGSSEQTESNLAFDQVLKQQQTVVPAARNVATKTTSTPVANKALEQKQTGVLDSSNNNHKKAEPSSVASQSNKQEKPQIQAAVEPPIDQEPVALDKAKSLDDSSAKETLVQSNEQWIDLVWSLQDISLDPEQTGITELTTSDDVIALEDINDLQTLQLWLATKDDKLAALAQLMEAKPTVGTWFAGTENTELQKLFNQVLTMANVTPTEVTTTNGSNINQELLAVSEDISLLLKNNRLSAAELELLNQALSQSLKQNTPLDPELKNLLQSKLDSVQTLTVEPGKNAKELLADKPIIVVPQRDDAGNILEANAAKIALPVQTAKEVLQSLLDKINGTANTSTEVSVAIQSSNDSQDEDEAVFNKMMTALLERSSTTGISTTVTNDKLAVSKESVNGNNPAMLKTTAAEIASVSNAELKALLTLSDDELDAALTSVAQRIAVLLRDESKSANSAVVKTSSDLGNTSSSKDVLAALKTGLAEFKDQLAAGHEPGIDLKALVTQALEKTTDSTVVAKVAEGLDKTLRTLSQSVSALNQLNDSASINQALNTAALDSQMTQAEQHKTMQLNQFDNKLDKALNLHKPEGHQQLADKVRWMVNTGNLIAEIRLDPAELGSVHVRVSLSAESATVNFVVQSQQTRDALEAATPKLREMLLEKGIELGQSTVKQDNQTKQDNQGQSGQQAKNAASGLATGELGEDDTRLLDNTSSKSGSTNAIDYFV</sequence>
<reference evidence="4" key="1">
    <citation type="submission" date="2016-02" db="EMBL/GenBank/DDBJ databases">
        <authorList>
            <person name="Schultz-Johansen M."/>
            <person name="Glaring M.A."/>
            <person name="Bech P.K."/>
            <person name="Stougaard P."/>
        </authorList>
    </citation>
    <scope>NUCLEOTIDE SEQUENCE [LARGE SCALE GENOMIC DNA]</scope>
    <source>
        <strain evidence="4">S66</strain>
    </source>
</reference>
<dbReference type="RefSeq" id="WP_068379755.1">
    <property type="nucleotide sequence ID" value="NZ_LSNE01000009.1"/>
</dbReference>
<feature type="compositionally biased region" description="Polar residues" evidence="1">
    <location>
        <begin position="683"/>
        <end position="701"/>
    </location>
</feature>
<accession>A0A148KNP3</accession>
<dbReference type="PANTHER" id="PTHR37533">
    <property type="entry name" value="FLAGELLAR HOOK-LENGTH CONTROL PROTEIN"/>
    <property type="match status" value="1"/>
</dbReference>